<name>A0A554A1B5_9BACI</name>
<dbReference type="AlphaFoldDB" id="A0A554A1B5"/>
<keyword evidence="3" id="KW-0812">Transmembrane</keyword>
<feature type="transmembrane region" description="Helical" evidence="3">
    <location>
        <begin position="40"/>
        <end position="60"/>
    </location>
</feature>
<comment type="caution">
    <text evidence="5">The sequence shown here is derived from an EMBL/GenBank/DDBJ whole genome shotgun (WGS) entry which is preliminary data.</text>
</comment>
<evidence type="ECO:0000313" key="5">
    <source>
        <dbReference type="EMBL" id="TSB47492.1"/>
    </source>
</evidence>
<evidence type="ECO:0000256" key="3">
    <source>
        <dbReference type="SAM" id="Phobius"/>
    </source>
</evidence>
<dbReference type="Pfam" id="PF00015">
    <property type="entry name" value="MCPsignal"/>
    <property type="match status" value="1"/>
</dbReference>
<keyword evidence="1 2" id="KW-0807">Transducer</keyword>
<dbReference type="PROSITE" id="PS50111">
    <property type="entry name" value="CHEMOTAXIS_TRANSDUC_2"/>
    <property type="match status" value="1"/>
</dbReference>
<dbReference type="CDD" id="cd11386">
    <property type="entry name" value="MCP_signal"/>
    <property type="match status" value="1"/>
</dbReference>
<dbReference type="OrthoDB" id="2513043at2"/>
<dbReference type="Proteomes" id="UP000318521">
    <property type="component" value="Unassembled WGS sequence"/>
</dbReference>
<keyword evidence="3" id="KW-1133">Transmembrane helix</keyword>
<evidence type="ECO:0000259" key="4">
    <source>
        <dbReference type="PROSITE" id="PS50111"/>
    </source>
</evidence>
<dbReference type="EMBL" id="VLXZ01000003">
    <property type="protein sequence ID" value="TSB47492.1"/>
    <property type="molecule type" value="Genomic_DNA"/>
</dbReference>
<reference evidence="5 6" key="1">
    <citation type="submission" date="2019-07" db="EMBL/GenBank/DDBJ databases">
        <authorList>
            <person name="Park Y.J."/>
            <person name="Jeong S.E."/>
            <person name="Jung H.S."/>
        </authorList>
    </citation>
    <scope>NUCLEOTIDE SEQUENCE [LARGE SCALE GENOMIC DNA]</scope>
    <source>
        <strain evidence="6">P16(2019)</strain>
    </source>
</reference>
<dbReference type="SUPFAM" id="SSF58104">
    <property type="entry name" value="Methyl-accepting chemotaxis protein (MCP) signaling domain"/>
    <property type="match status" value="1"/>
</dbReference>
<evidence type="ECO:0000256" key="1">
    <source>
        <dbReference type="ARBA" id="ARBA00023224"/>
    </source>
</evidence>
<dbReference type="GO" id="GO:0016020">
    <property type="term" value="C:membrane"/>
    <property type="evidence" value="ECO:0007669"/>
    <property type="project" value="InterPro"/>
</dbReference>
<gene>
    <name evidence="5" type="ORF">FN960_07080</name>
</gene>
<proteinExistence type="predicted"/>
<keyword evidence="3" id="KW-0472">Membrane</keyword>
<dbReference type="GO" id="GO:0007165">
    <property type="term" value="P:signal transduction"/>
    <property type="evidence" value="ECO:0007669"/>
    <property type="project" value="UniProtKB-KW"/>
</dbReference>
<feature type="domain" description="Methyl-accepting transducer" evidence="4">
    <location>
        <begin position="130"/>
        <end position="366"/>
    </location>
</feature>
<evidence type="ECO:0000313" key="6">
    <source>
        <dbReference type="Proteomes" id="UP000318521"/>
    </source>
</evidence>
<dbReference type="PANTHER" id="PTHR32089">
    <property type="entry name" value="METHYL-ACCEPTING CHEMOTAXIS PROTEIN MCPB"/>
    <property type="match status" value="1"/>
</dbReference>
<dbReference type="Gene3D" id="1.10.287.950">
    <property type="entry name" value="Methyl-accepting chemotaxis protein"/>
    <property type="match status" value="1"/>
</dbReference>
<dbReference type="SMART" id="SM00283">
    <property type="entry name" value="MA"/>
    <property type="match status" value="1"/>
</dbReference>
<organism evidence="5 6">
    <name type="scientific">Alkalicoccobacillus porphyridii</name>
    <dbReference type="NCBI Taxonomy" id="2597270"/>
    <lineage>
        <taxon>Bacteria</taxon>
        <taxon>Bacillati</taxon>
        <taxon>Bacillota</taxon>
        <taxon>Bacilli</taxon>
        <taxon>Bacillales</taxon>
        <taxon>Bacillaceae</taxon>
        <taxon>Alkalicoccobacillus</taxon>
    </lineage>
</organism>
<evidence type="ECO:0000256" key="2">
    <source>
        <dbReference type="PROSITE-ProRule" id="PRU00284"/>
    </source>
</evidence>
<feature type="transmembrane region" description="Helical" evidence="3">
    <location>
        <begin position="12"/>
        <end position="34"/>
    </location>
</feature>
<dbReference type="InterPro" id="IPR004089">
    <property type="entry name" value="MCPsignal_dom"/>
</dbReference>
<protein>
    <recommendedName>
        <fullName evidence="4">Methyl-accepting transducer domain-containing protein</fullName>
    </recommendedName>
</protein>
<dbReference type="PANTHER" id="PTHR32089:SF112">
    <property type="entry name" value="LYSOZYME-LIKE PROTEIN-RELATED"/>
    <property type="match status" value="1"/>
</dbReference>
<sequence length="430" mass="46296">MVHLNKLHKKLQNVMLIAVISVMVISLATVLLGGGLDGNLFLWAGLALTWVVVGAVAFLFHMKLIRTLREAEEGVEAEELYLFDQESIQKNSFAQFLHAIHSKPQPVEVSGGNHNQQAETAEAANHLQVSASETSAGVEEIAKTMQDLASNNNDQVDAIKSIEESLSFVFFNLKEISESTQFVAESSSATYTNAKQGNTAVQKSMNQMDLIGQDVQSSKERIEALGQKTAEIEQILLQITGISKQTNLLALNAAIEAARAGEHGRGFSIVANEVRMLAEQTNAATANIQKLIVEVQEGSNDAISAIQQGANSVEVGIDLNREIGSVFKTINENAQEVDEFIQDLSESIGELTGSMEDVSNTMKEVSTSAVESNGSVQNAAAVIEELNASMEEIYASAETLANVTNQQVEGEDVMKKGVQVVSEDEQSVVA</sequence>
<accession>A0A554A1B5</accession>
<keyword evidence="6" id="KW-1185">Reference proteome</keyword>